<reference evidence="8" key="1">
    <citation type="submission" date="2019-06" db="EMBL/GenBank/DDBJ databases">
        <authorList>
            <person name="Zheng W."/>
        </authorList>
    </citation>
    <scope>NUCLEOTIDE SEQUENCE</scope>
    <source>
        <strain evidence="8">QDHG01</strain>
    </source>
</reference>
<organism evidence="8 9">
    <name type="scientific">Halteria grandinella</name>
    <dbReference type="NCBI Taxonomy" id="5974"/>
    <lineage>
        <taxon>Eukaryota</taxon>
        <taxon>Sar</taxon>
        <taxon>Alveolata</taxon>
        <taxon>Ciliophora</taxon>
        <taxon>Intramacronucleata</taxon>
        <taxon>Spirotrichea</taxon>
        <taxon>Stichotrichia</taxon>
        <taxon>Sporadotrichida</taxon>
        <taxon>Halteriidae</taxon>
        <taxon>Halteria</taxon>
    </lineage>
</organism>
<evidence type="ECO:0000256" key="3">
    <source>
        <dbReference type="ARBA" id="ARBA00022840"/>
    </source>
</evidence>
<dbReference type="GO" id="GO:0005737">
    <property type="term" value="C:cytoplasm"/>
    <property type="evidence" value="ECO:0007669"/>
    <property type="project" value="TreeGrafter"/>
</dbReference>
<evidence type="ECO:0000259" key="7">
    <source>
        <dbReference type="PROSITE" id="PS50011"/>
    </source>
</evidence>
<dbReference type="PROSITE" id="PS00107">
    <property type="entry name" value="PROTEIN_KINASE_ATP"/>
    <property type="match status" value="1"/>
</dbReference>
<dbReference type="OrthoDB" id="40902at2759"/>
<evidence type="ECO:0000256" key="6">
    <source>
        <dbReference type="SAM" id="MobiDB-lite"/>
    </source>
</evidence>
<dbReference type="PANTHER" id="PTHR44167">
    <property type="entry name" value="OVARIAN-SPECIFIC SERINE/THREONINE-PROTEIN KINASE LOK-RELATED"/>
    <property type="match status" value="1"/>
</dbReference>
<dbReference type="InterPro" id="IPR008271">
    <property type="entry name" value="Ser/Thr_kinase_AS"/>
</dbReference>
<dbReference type="PROSITE" id="PS50011">
    <property type="entry name" value="PROTEIN_KINASE_DOM"/>
    <property type="match status" value="1"/>
</dbReference>
<keyword evidence="5" id="KW-0418">Kinase</keyword>
<evidence type="ECO:0000256" key="1">
    <source>
        <dbReference type="ARBA" id="ARBA00011245"/>
    </source>
</evidence>
<evidence type="ECO:0000313" key="8">
    <source>
        <dbReference type="EMBL" id="TNV86447.1"/>
    </source>
</evidence>
<dbReference type="EMBL" id="RRYP01001073">
    <property type="protein sequence ID" value="TNV86447.1"/>
    <property type="molecule type" value="Genomic_DNA"/>
</dbReference>
<dbReference type="Pfam" id="PF00069">
    <property type="entry name" value="Pkinase"/>
    <property type="match status" value="1"/>
</dbReference>
<dbReference type="FunFam" id="1.10.510.10:FF:000571">
    <property type="entry name" value="Maternal embryonic leucine zipper kinase"/>
    <property type="match status" value="1"/>
</dbReference>
<evidence type="ECO:0000256" key="2">
    <source>
        <dbReference type="ARBA" id="ARBA00022741"/>
    </source>
</evidence>
<dbReference type="SUPFAM" id="SSF56112">
    <property type="entry name" value="Protein kinase-like (PK-like)"/>
    <property type="match status" value="1"/>
</dbReference>
<keyword evidence="2 4" id="KW-0547">Nucleotide-binding</keyword>
<dbReference type="PANTHER" id="PTHR44167:SF24">
    <property type="entry name" value="SERINE_THREONINE-PROTEIN KINASE CHK2"/>
    <property type="match status" value="1"/>
</dbReference>
<keyword evidence="9" id="KW-1185">Reference proteome</keyword>
<dbReference type="CDD" id="cd05117">
    <property type="entry name" value="STKc_CAMK"/>
    <property type="match status" value="1"/>
</dbReference>
<dbReference type="Proteomes" id="UP000785679">
    <property type="component" value="Unassembled WGS sequence"/>
</dbReference>
<dbReference type="GO" id="GO:0005634">
    <property type="term" value="C:nucleus"/>
    <property type="evidence" value="ECO:0007669"/>
    <property type="project" value="TreeGrafter"/>
</dbReference>
<name>A0A8J8T8J8_HALGN</name>
<sequence length="344" mass="38899">MDNGLKALRQWIDKLRESQGFRNFNDLYEKDAESAVLGEGSFGKVFKAKIKGTGEFVAVKHIDKSAMDRFEMQLQITEIELLKVIGSHPHIIRLIDVLEDDKHFYVVLEYLDGRDLFEYMNRNFMNELKAKKIIYSVFRAVKYLHSFGIVHRDIKLENIVMTSRDNQQALPKLIDFGLSKIFLTDEKSSDKFGTIAYCPPEILLGREHMSSADIWSMGICLHVVLTNRVPFVSLDKKQTVKNIVEQKLNFNQAGWYRISNQAKDLVGRMLDKNPDTRPSIETVLGHEWLLAASQLANPQVTKSGVSQGYTQDAAAPNGQTVPSSQQQPIQAAGQLIAVSPSGQR</sequence>
<feature type="domain" description="Protein kinase" evidence="7">
    <location>
        <begin position="31"/>
        <end position="289"/>
    </location>
</feature>
<keyword evidence="5" id="KW-0808">Transferase</keyword>
<evidence type="ECO:0000256" key="5">
    <source>
        <dbReference type="RuleBase" id="RU000304"/>
    </source>
</evidence>
<dbReference type="GO" id="GO:0044773">
    <property type="term" value="P:mitotic DNA damage checkpoint signaling"/>
    <property type="evidence" value="ECO:0007669"/>
    <property type="project" value="TreeGrafter"/>
</dbReference>
<dbReference type="PROSITE" id="PS00108">
    <property type="entry name" value="PROTEIN_KINASE_ST"/>
    <property type="match status" value="1"/>
</dbReference>
<evidence type="ECO:0000313" key="9">
    <source>
        <dbReference type="Proteomes" id="UP000785679"/>
    </source>
</evidence>
<keyword evidence="3 4" id="KW-0067">ATP-binding</keyword>
<dbReference type="GO" id="GO:0004674">
    <property type="term" value="F:protein serine/threonine kinase activity"/>
    <property type="evidence" value="ECO:0007669"/>
    <property type="project" value="UniProtKB-KW"/>
</dbReference>
<accession>A0A8J8T8J8</accession>
<dbReference type="InterPro" id="IPR017441">
    <property type="entry name" value="Protein_kinase_ATP_BS"/>
</dbReference>
<feature type="compositionally biased region" description="Polar residues" evidence="6">
    <location>
        <begin position="317"/>
        <end position="329"/>
    </location>
</feature>
<gene>
    <name evidence="8" type="ORF">FGO68_gene6959</name>
</gene>
<proteinExistence type="inferred from homology"/>
<dbReference type="Gene3D" id="1.10.510.10">
    <property type="entry name" value="Transferase(Phosphotransferase) domain 1"/>
    <property type="match status" value="1"/>
</dbReference>
<comment type="similarity">
    <text evidence="5">Belongs to the protein kinase superfamily.</text>
</comment>
<comment type="caution">
    <text evidence="8">The sequence shown here is derived from an EMBL/GenBank/DDBJ whole genome shotgun (WGS) entry which is preliminary data.</text>
</comment>
<feature type="region of interest" description="Disordered" evidence="6">
    <location>
        <begin position="302"/>
        <end position="344"/>
    </location>
</feature>
<dbReference type="FunFam" id="3.30.200.20:FF:000042">
    <property type="entry name" value="Aurora kinase A"/>
    <property type="match status" value="1"/>
</dbReference>
<dbReference type="AlphaFoldDB" id="A0A8J8T8J8"/>
<keyword evidence="5" id="KW-0723">Serine/threonine-protein kinase</keyword>
<protein>
    <recommendedName>
        <fullName evidence="7">Protein kinase domain-containing protein</fullName>
    </recommendedName>
</protein>
<comment type="subunit">
    <text evidence="1">Monomer.</text>
</comment>
<evidence type="ECO:0000256" key="4">
    <source>
        <dbReference type="PROSITE-ProRule" id="PRU10141"/>
    </source>
</evidence>
<dbReference type="GO" id="GO:0005524">
    <property type="term" value="F:ATP binding"/>
    <property type="evidence" value="ECO:0007669"/>
    <property type="project" value="UniProtKB-UniRule"/>
</dbReference>
<dbReference type="InterPro" id="IPR011009">
    <property type="entry name" value="Kinase-like_dom_sf"/>
</dbReference>
<dbReference type="SMART" id="SM00220">
    <property type="entry name" value="S_TKc"/>
    <property type="match status" value="1"/>
</dbReference>
<dbReference type="InterPro" id="IPR000719">
    <property type="entry name" value="Prot_kinase_dom"/>
</dbReference>
<feature type="binding site" evidence="4">
    <location>
        <position position="60"/>
    </location>
    <ligand>
        <name>ATP</name>
        <dbReference type="ChEBI" id="CHEBI:30616"/>
    </ligand>
</feature>